<keyword evidence="2" id="KW-1185">Reference proteome</keyword>
<sequence>MWLDFSSKIDNVRVNGGGMAMMKGMRRGDSSGAVMMVVGDGRRVVEEEGYLLFFLYVSYRDFLGNRRRGHAYINNLKWDSQLLDKGSYGRTSLLEKSRFAGDLLKLHRSSRSTTSRVE</sequence>
<evidence type="ECO:0000313" key="2">
    <source>
        <dbReference type="Proteomes" id="UP001060215"/>
    </source>
</evidence>
<reference evidence="1 2" key="1">
    <citation type="journal article" date="2022" name="Plant J.">
        <title>Chromosome-level genome of Camellia lanceoleosa provides a valuable resource for understanding genome evolution and self-incompatibility.</title>
        <authorList>
            <person name="Gong W."/>
            <person name="Xiao S."/>
            <person name="Wang L."/>
            <person name="Liao Z."/>
            <person name="Chang Y."/>
            <person name="Mo W."/>
            <person name="Hu G."/>
            <person name="Li W."/>
            <person name="Zhao G."/>
            <person name="Zhu H."/>
            <person name="Hu X."/>
            <person name="Ji K."/>
            <person name="Xiang X."/>
            <person name="Song Q."/>
            <person name="Yuan D."/>
            <person name="Jin S."/>
            <person name="Zhang L."/>
        </authorList>
    </citation>
    <scope>NUCLEOTIDE SEQUENCE [LARGE SCALE GENOMIC DNA]</scope>
    <source>
        <strain evidence="1">SQ_2022a</strain>
    </source>
</reference>
<accession>A0ACC0F3M6</accession>
<protein>
    <submittedName>
        <fullName evidence="1">Uncharacterized protein</fullName>
    </submittedName>
</protein>
<dbReference type="Proteomes" id="UP001060215">
    <property type="component" value="Chromosome 11"/>
</dbReference>
<evidence type="ECO:0000313" key="1">
    <source>
        <dbReference type="EMBL" id="KAI7982879.1"/>
    </source>
</evidence>
<dbReference type="EMBL" id="CM045768">
    <property type="protein sequence ID" value="KAI7982879.1"/>
    <property type="molecule type" value="Genomic_DNA"/>
</dbReference>
<gene>
    <name evidence="1" type="ORF">LOK49_LG15G01262</name>
</gene>
<comment type="caution">
    <text evidence="1">The sequence shown here is derived from an EMBL/GenBank/DDBJ whole genome shotgun (WGS) entry which is preliminary data.</text>
</comment>
<organism evidence="1 2">
    <name type="scientific">Camellia lanceoleosa</name>
    <dbReference type="NCBI Taxonomy" id="1840588"/>
    <lineage>
        <taxon>Eukaryota</taxon>
        <taxon>Viridiplantae</taxon>
        <taxon>Streptophyta</taxon>
        <taxon>Embryophyta</taxon>
        <taxon>Tracheophyta</taxon>
        <taxon>Spermatophyta</taxon>
        <taxon>Magnoliopsida</taxon>
        <taxon>eudicotyledons</taxon>
        <taxon>Gunneridae</taxon>
        <taxon>Pentapetalae</taxon>
        <taxon>asterids</taxon>
        <taxon>Ericales</taxon>
        <taxon>Theaceae</taxon>
        <taxon>Camellia</taxon>
    </lineage>
</organism>
<name>A0ACC0F3M6_9ERIC</name>
<proteinExistence type="predicted"/>